<feature type="transmembrane region" description="Helical" evidence="1">
    <location>
        <begin position="117"/>
        <end position="136"/>
    </location>
</feature>
<keyword evidence="1" id="KW-0812">Transmembrane</keyword>
<feature type="transmembrane region" description="Helical" evidence="1">
    <location>
        <begin position="90"/>
        <end position="111"/>
    </location>
</feature>
<keyword evidence="3" id="KW-1185">Reference proteome</keyword>
<protein>
    <submittedName>
        <fullName evidence="2">YeeE/YedE family protein</fullName>
    </submittedName>
</protein>
<dbReference type="RefSeq" id="WP_289962683.1">
    <property type="nucleotide sequence ID" value="NZ_JAUEOZ010000002.1"/>
</dbReference>
<dbReference type="EMBL" id="JAUEOZ010000002">
    <property type="protein sequence ID" value="MDN2482620.1"/>
    <property type="molecule type" value="Genomic_DNA"/>
</dbReference>
<keyword evidence="1" id="KW-0472">Membrane</keyword>
<name>A0ABT7Y3J2_9VIBR</name>
<evidence type="ECO:0000256" key="1">
    <source>
        <dbReference type="SAM" id="Phobius"/>
    </source>
</evidence>
<keyword evidence="1" id="KW-1133">Transmembrane helix</keyword>
<sequence length="141" mass="14681">MKPNFLFSMSALSAGLLFGFGMSLSGMIDPDKVIGFLDLAGEWDPSLAFVMGGALAVFVPGYQLLIKPRSKPVAAESFSISIKRAIDKPLIGGAVLFGLGWGLSGICPGPAITSLSFGNGQMLLFVLAMVGGSLLVQKVQK</sequence>
<dbReference type="Proteomes" id="UP001169719">
    <property type="component" value="Unassembled WGS sequence"/>
</dbReference>
<comment type="caution">
    <text evidence="2">The sequence shown here is derived from an EMBL/GenBank/DDBJ whole genome shotgun (WGS) entry which is preliminary data.</text>
</comment>
<dbReference type="InterPro" id="IPR046513">
    <property type="entry name" value="DUF6691"/>
</dbReference>
<proteinExistence type="predicted"/>
<gene>
    <name evidence="2" type="ORF">QWJ08_14865</name>
</gene>
<reference evidence="2" key="1">
    <citation type="submission" date="2024-05" db="EMBL/GenBank/DDBJ databases">
        <title>Genome Sequences of Four Agar- Degrading Marine Bacteria.</title>
        <authorList>
            <person name="Phillips E.K."/>
            <person name="Shaffer J.C."/>
            <person name="Henson M.W."/>
            <person name="Temperton B."/>
            <person name="Thrash C.J."/>
            <person name="Martin M.O."/>
        </authorList>
    </citation>
    <scope>NUCLEOTIDE SEQUENCE</scope>
    <source>
        <strain evidence="2">EKP203</strain>
    </source>
</reference>
<organism evidence="2 3">
    <name type="scientific">Vibrio agarivorans</name>
    <dbReference type="NCBI Taxonomy" id="153622"/>
    <lineage>
        <taxon>Bacteria</taxon>
        <taxon>Pseudomonadati</taxon>
        <taxon>Pseudomonadota</taxon>
        <taxon>Gammaproteobacteria</taxon>
        <taxon>Vibrionales</taxon>
        <taxon>Vibrionaceae</taxon>
        <taxon>Vibrio</taxon>
    </lineage>
</organism>
<evidence type="ECO:0000313" key="2">
    <source>
        <dbReference type="EMBL" id="MDN2482620.1"/>
    </source>
</evidence>
<dbReference type="Pfam" id="PF20398">
    <property type="entry name" value="DUF6691"/>
    <property type="match status" value="1"/>
</dbReference>
<feature type="transmembrane region" description="Helical" evidence="1">
    <location>
        <begin position="46"/>
        <end position="65"/>
    </location>
</feature>
<accession>A0ABT7Y3J2</accession>
<evidence type="ECO:0000313" key="3">
    <source>
        <dbReference type="Proteomes" id="UP001169719"/>
    </source>
</evidence>